<evidence type="ECO:0000313" key="3">
    <source>
        <dbReference type="EMBL" id="PPE73532.1"/>
    </source>
</evidence>
<reference evidence="3 4" key="1">
    <citation type="submission" date="2018-02" db="EMBL/GenBank/DDBJ databases">
        <title>Genome sequencing of Solimonas sp. HR-BB.</title>
        <authorList>
            <person name="Lee Y."/>
            <person name="Jeon C.O."/>
        </authorList>
    </citation>
    <scope>NUCLEOTIDE SEQUENCE [LARGE SCALE GENOMIC DNA]</scope>
    <source>
        <strain evidence="3 4">HR-BB</strain>
    </source>
</reference>
<feature type="chain" id="PRO_5015465751" description="YtxH domain-containing protein" evidence="2">
    <location>
        <begin position="25"/>
        <end position="87"/>
    </location>
</feature>
<keyword evidence="2" id="KW-0732">Signal</keyword>
<sequence length="87" mass="9267">MNTRNITLRALLLASALGLGFGVAACKKEEPTPMEKAEENVKDAFDARPNEQLKDAGEDAKSAMENAGDAVEQKADELKQDPPPAGQ</sequence>
<dbReference type="Proteomes" id="UP000238220">
    <property type="component" value="Unassembled WGS sequence"/>
</dbReference>
<organism evidence="3 4">
    <name type="scientific">Solimonas fluminis</name>
    <dbReference type="NCBI Taxonomy" id="2086571"/>
    <lineage>
        <taxon>Bacteria</taxon>
        <taxon>Pseudomonadati</taxon>
        <taxon>Pseudomonadota</taxon>
        <taxon>Gammaproteobacteria</taxon>
        <taxon>Nevskiales</taxon>
        <taxon>Nevskiaceae</taxon>
        <taxon>Solimonas</taxon>
    </lineage>
</organism>
<evidence type="ECO:0008006" key="5">
    <source>
        <dbReference type="Google" id="ProtNLM"/>
    </source>
</evidence>
<dbReference type="AlphaFoldDB" id="A0A2S5TF15"/>
<proteinExistence type="predicted"/>
<keyword evidence="4" id="KW-1185">Reference proteome</keyword>
<feature type="compositionally biased region" description="Basic and acidic residues" evidence="1">
    <location>
        <begin position="71"/>
        <end position="80"/>
    </location>
</feature>
<feature type="compositionally biased region" description="Basic and acidic residues" evidence="1">
    <location>
        <begin position="30"/>
        <end position="62"/>
    </location>
</feature>
<dbReference type="RefSeq" id="WP_104230594.1">
    <property type="nucleotide sequence ID" value="NZ_PSNW01000006.1"/>
</dbReference>
<evidence type="ECO:0000256" key="2">
    <source>
        <dbReference type="SAM" id="SignalP"/>
    </source>
</evidence>
<protein>
    <recommendedName>
        <fullName evidence="5">YtxH domain-containing protein</fullName>
    </recommendedName>
</protein>
<evidence type="ECO:0000256" key="1">
    <source>
        <dbReference type="SAM" id="MobiDB-lite"/>
    </source>
</evidence>
<dbReference type="OrthoDB" id="9911202at2"/>
<comment type="caution">
    <text evidence="3">The sequence shown here is derived from an EMBL/GenBank/DDBJ whole genome shotgun (WGS) entry which is preliminary data.</text>
</comment>
<name>A0A2S5TF15_9GAMM</name>
<dbReference type="EMBL" id="PSNW01000006">
    <property type="protein sequence ID" value="PPE73532.1"/>
    <property type="molecule type" value="Genomic_DNA"/>
</dbReference>
<gene>
    <name evidence="3" type="ORF">C3942_12060</name>
</gene>
<feature type="signal peptide" evidence="2">
    <location>
        <begin position="1"/>
        <end position="24"/>
    </location>
</feature>
<evidence type="ECO:0000313" key="4">
    <source>
        <dbReference type="Proteomes" id="UP000238220"/>
    </source>
</evidence>
<accession>A0A2S5TF15</accession>
<feature type="region of interest" description="Disordered" evidence="1">
    <location>
        <begin position="30"/>
        <end position="87"/>
    </location>
</feature>
<dbReference type="PROSITE" id="PS51257">
    <property type="entry name" value="PROKAR_LIPOPROTEIN"/>
    <property type="match status" value="1"/>
</dbReference>